<dbReference type="Proteomes" id="UP001466331">
    <property type="component" value="Unassembled WGS sequence"/>
</dbReference>
<dbReference type="InterPro" id="IPR015421">
    <property type="entry name" value="PyrdxlP-dep_Trfase_major"/>
</dbReference>
<dbReference type="InterPro" id="IPR015422">
    <property type="entry name" value="PyrdxlP-dep_Trfase_small"/>
</dbReference>
<comment type="caution">
    <text evidence="1">The sequence shown here is derived from an EMBL/GenBank/DDBJ whole genome shotgun (WGS) entry which is preliminary data.</text>
</comment>
<dbReference type="Gene3D" id="3.90.1150.10">
    <property type="entry name" value="Aspartate Aminotransferase, domain 1"/>
    <property type="match status" value="1"/>
</dbReference>
<proteinExistence type="predicted"/>
<keyword evidence="2" id="KW-1185">Reference proteome</keyword>
<sequence length="268" mass="30309">MIDGAYETELLNFLPRINRARGWRVYDKQGNRFIDLGMDGARAVLGYRPGLVNKYIKNALSKGVTTPFPSVYSFKLKQALKKWIPGLRNIVIFRDSYRLFSYLKSEMGIDTHSISDPALTDYASAVSYVRPFLSLPDSDFFIPVFPVPGFLLPAVLCSRKDVELPSDELANPVLLSAMTRSVFDIILAEKKNEFWQVTLECPDFFTQKGPYLVFAREFSDYPAVFRFFLDSGVILPVSSELPGVFPGEISDGELKKLQRLCLDAASRF</sequence>
<organism evidence="1 2">
    <name type="scientific">Rarispira pelagica</name>
    <dbReference type="NCBI Taxonomy" id="3141764"/>
    <lineage>
        <taxon>Bacteria</taxon>
        <taxon>Pseudomonadati</taxon>
        <taxon>Spirochaetota</taxon>
        <taxon>Spirochaetia</taxon>
        <taxon>Winmispirales</taxon>
        <taxon>Winmispiraceae</taxon>
        <taxon>Rarispira</taxon>
    </lineage>
</organism>
<protein>
    <submittedName>
        <fullName evidence="1">Uncharacterized protein</fullName>
    </submittedName>
</protein>
<dbReference type="Gene3D" id="3.40.640.10">
    <property type="entry name" value="Type I PLP-dependent aspartate aminotransferase-like (Major domain)"/>
    <property type="match status" value="1"/>
</dbReference>
<dbReference type="EMBL" id="JBCHKQ010000001">
    <property type="protein sequence ID" value="MEM5947300.1"/>
    <property type="molecule type" value="Genomic_DNA"/>
</dbReference>
<evidence type="ECO:0000313" key="1">
    <source>
        <dbReference type="EMBL" id="MEM5947300.1"/>
    </source>
</evidence>
<dbReference type="InterPro" id="IPR015424">
    <property type="entry name" value="PyrdxlP-dep_Trfase"/>
</dbReference>
<reference evidence="1 2" key="1">
    <citation type="submission" date="2024-03" db="EMBL/GenBank/DDBJ databases">
        <title>Ignisphaera cupida sp. nov., a hyperthermophilic hydrolytic archaeon from a hot spring of Kamchatka, and proposal of Ignisphaeraceae fam. nov.</title>
        <authorList>
            <person name="Podosokorskaya O.A."/>
            <person name="Elcheninov A.G."/>
            <person name="Maltseva A.I."/>
            <person name="Zayulina K.S."/>
            <person name="Novikov A."/>
            <person name="Merkel A.Y."/>
        </authorList>
    </citation>
    <scope>NUCLEOTIDE SEQUENCE [LARGE SCALE GENOMIC DNA]</scope>
    <source>
        <strain evidence="1 2">38H-sp</strain>
    </source>
</reference>
<dbReference type="RefSeq" id="WP_420068749.1">
    <property type="nucleotide sequence ID" value="NZ_JBCHKQ010000001.1"/>
</dbReference>
<name>A0ABU9U9F6_9SPIR</name>
<evidence type="ECO:0000313" key="2">
    <source>
        <dbReference type="Proteomes" id="UP001466331"/>
    </source>
</evidence>
<accession>A0ABU9U9F6</accession>
<dbReference type="SUPFAM" id="SSF53383">
    <property type="entry name" value="PLP-dependent transferases"/>
    <property type="match status" value="1"/>
</dbReference>
<gene>
    <name evidence="1" type="ORF">WKV44_01960</name>
</gene>